<feature type="region of interest" description="Disordered" evidence="1">
    <location>
        <begin position="138"/>
        <end position="207"/>
    </location>
</feature>
<evidence type="ECO:0000313" key="3">
    <source>
        <dbReference type="Proteomes" id="UP000316270"/>
    </source>
</evidence>
<keyword evidence="3" id="KW-1185">Reference proteome</keyword>
<feature type="compositionally biased region" description="Polar residues" evidence="1">
    <location>
        <begin position="171"/>
        <end position="187"/>
    </location>
</feature>
<reference evidence="2 3" key="1">
    <citation type="submission" date="2019-07" db="EMBL/GenBank/DDBJ databases">
        <title>Finished genome of Venturia effusa.</title>
        <authorList>
            <person name="Young C.A."/>
            <person name="Cox M.P."/>
            <person name="Ganley A.R.D."/>
            <person name="David W.J."/>
        </authorList>
    </citation>
    <scope>NUCLEOTIDE SEQUENCE [LARGE SCALE GENOMIC DNA]</scope>
    <source>
        <strain evidence="3">albino</strain>
    </source>
</reference>
<gene>
    <name evidence="2" type="ORF">FKW77_010090</name>
</gene>
<organism evidence="2 3">
    <name type="scientific">Venturia effusa</name>
    <dbReference type="NCBI Taxonomy" id="50376"/>
    <lineage>
        <taxon>Eukaryota</taxon>
        <taxon>Fungi</taxon>
        <taxon>Dikarya</taxon>
        <taxon>Ascomycota</taxon>
        <taxon>Pezizomycotina</taxon>
        <taxon>Dothideomycetes</taxon>
        <taxon>Pleosporomycetidae</taxon>
        <taxon>Venturiales</taxon>
        <taxon>Venturiaceae</taxon>
        <taxon>Venturia</taxon>
    </lineage>
</organism>
<proteinExistence type="predicted"/>
<sequence>MTRSDGLTNTICSNNWGESPFQIAKRFGHHCTHHKCENGAGNLERCYGSDHHMMLCDICGAGCRTSHGCDQCEKSPERINMVAMAKWNDRIDPQEDWRTYVEAVKREEEYAKIYPALVYNASSWQADLHAHILARRRRKFDGTESEERKKAQKAAKMNRDQYSAQLRERQTTGGRSKQRKGSWNDTRSILRPGSKIPRRRPLPTAEPPIETLDNWLLGFLSLAPPPTSAAPVIPNAPAQ</sequence>
<evidence type="ECO:0000256" key="1">
    <source>
        <dbReference type="SAM" id="MobiDB-lite"/>
    </source>
</evidence>
<name>A0A517L6A0_9PEZI</name>
<evidence type="ECO:0000313" key="2">
    <source>
        <dbReference type="EMBL" id="QDS71167.1"/>
    </source>
</evidence>
<protein>
    <submittedName>
        <fullName evidence="2">Uncharacterized protein</fullName>
    </submittedName>
</protein>
<dbReference type="Proteomes" id="UP000316270">
    <property type="component" value="Chromosome 5"/>
</dbReference>
<accession>A0A517L6A0</accession>
<dbReference type="EMBL" id="CP042189">
    <property type="protein sequence ID" value="QDS71167.1"/>
    <property type="molecule type" value="Genomic_DNA"/>
</dbReference>
<feature type="compositionally biased region" description="Basic and acidic residues" evidence="1">
    <location>
        <begin position="140"/>
        <end position="149"/>
    </location>
</feature>
<dbReference type="AlphaFoldDB" id="A0A517L6A0"/>